<dbReference type="Pfam" id="PF01187">
    <property type="entry name" value="MIF"/>
    <property type="match status" value="1"/>
</dbReference>
<dbReference type="AlphaFoldDB" id="A0A3M7PNW9"/>
<dbReference type="EC" id="5.3.3.12" evidence="8"/>
<evidence type="ECO:0000256" key="11">
    <source>
        <dbReference type="ARBA" id="ARBA00041912"/>
    </source>
</evidence>
<dbReference type="EC" id="5.3.2.1" evidence="9"/>
<dbReference type="STRING" id="10195.A0A3M7PNW9"/>
<dbReference type="OrthoDB" id="255819at2759"/>
<evidence type="ECO:0000256" key="7">
    <source>
        <dbReference type="ARBA" id="ARBA00036823"/>
    </source>
</evidence>
<keyword evidence="3" id="KW-0202">Cytokine</keyword>
<evidence type="ECO:0000256" key="9">
    <source>
        <dbReference type="ARBA" id="ARBA00039086"/>
    </source>
</evidence>
<dbReference type="PANTHER" id="PTHR11954">
    <property type="entry name" value="D-DOPACHROME DECARBOXYLASE"/>
    <property type="match status" value="1"/>
</dbReference>
<gene>
    <name evidence="13" type="ORF">BpHYR1_017982</name>
</gene>
<keyword evidence="5" id="KW-0413">Isomerase</keyword>
<reference evidence="13 14" key="1">
    <citation type="journal article" date="2018" name="Sci. Rep.">
        <title>Genomic signatures of local adaptation to the degree of environmental predictability in rotifers.</title>
        <authorList>
            <person name="Franch-Gras L."/>
            <person name="Hahn C."/>
            <person name="Garcia-Roger E.M."/>
            <person name="Carmona M.J."/>
            <person name="Serra M."/>
            <person name="Gomez A."/>
        </authorList>
    </citation>
    <scope>NUCLEOTIDE SEQUENCE [LARGE SCALE GENOMIC DNA]</scope>
    <source>
        <strain evidence="13">HYR1</strain>
    </source>
</reference>
<evidence type="ECO:0000256" key="6">
    <source>
        <dbReference type="ARBA" id="ARBA00036735"/>
    </source>
</evidence>
<proteinExistence type="inferred from homology"/>
<evidence type="ECO:0000256" key="3">
    <source>
        <dbReference type="ARBA" id="ARBA00022514"/>
    </source>
</evidence>
<evidence type="ECO:0000256" key="12">
    <source>
        <dbReference type="ARBA" id="ARBA00042730"/>
    </source>
</evidence>
<comment type="similarity">
    <text evidence="2">Belongs to the MIF family.</text>
</comment>
<dbReference type="GO" id="GO:0050178">
    <property type="term" value="F:phenylpyruvate tautomerase activity"/>
    <property type="evidence" value="ECO:0007669"/>
    <property type="project" value="UniProtKB-EC"/>
</dbReference>
<comment type="catalytic activity">
    <reaction evidence="7">
        <text>L-dopachrome = 5,6-dihydroxyindole-2-carboxylate</text>
        <dbReference type="Rhea" id="RHEA:13041"/>
        <dbReference type="ChEBI" id="CHEBI:16875"/>
        <dbReference type="ChEBI" id="CHEBI:57509"/>
        <dbReference type="EC" id="5.3.3.12"/>
    </reaction>
</comment>
<evidence type="ECO:0000256" key="1">
    <source>
        <dbReference type="ARBA" id="ARBA00004613"/>
    </source>
</evidence>
<sequence length="113" mass="12798">MPFLRLITNVPKSKIPPNFNEHMTEILQSLLNKPKEYCSVQIIPEQILTFGKSHEACALVVLMSVGRLGTMENKVYSEILMTELANSLGILPHLTYITFVDPKPSDICFDIYD</sequence>
<name>A0A3M7PNW9_BRAPC</name>
<organism evidence="13 14">
    <name type="scientific">Brachionus plicatilis</name>
    <name type="common">Marine rotifer</name>
    <name type="synonym">Brachionus muelleri</name>
    <dbReference type="NCBI Taxonomy" id="10195"/>
    <lineage>
        <taxon>Eukaryota</taxon>
        <taxon>Metazoa</taxon>
        <taxon>Spiralia</taxon>
        <taxon>Gnathifera</taxon>
        <taxon>Rotifera</taxon>
        <taxon>Eurotatoria</taxon>
        <taxon>Monogononta</taxon>
        <taxon>Pseudotrocha</taxon>
        <taxon>Ploima</taxon>
        <taxon>Brachionidae</taxon>
        <taxon>Brachionus</taxon>
    </lineage>
</organism>
<dbReference type="SUPFAM" id="SSF55331">
    <property type="entry name" value="Tautomerase/MIF"/>
    <property type="match status" value="1"/>
</dbReference>
<dbReference type="Gene3D" id="3.30.429.10">
    <property type="entry name" value="Macrophage Migration Inhibitory Factor"/>
    <property type="match status" value="1"/>
</dbReference>
<evidence type="ECO:0000256" key="10">
    <source>
        <dbReference type="ARBA" id="ARBA00041631"/>
    </source>
</evidence>
<dbReference type="InterPro" id="IPR001398">
    <property type="entry name" value="Macrophage_inhib_fac"/>
</dbReference>
<protein>
    <recommendedName>
        <fullName evidence="12">L-dopachrome isomerase</fullName>
        <ecNumber evidence="9">5.3.2.1</ecNumber>
        <ecNumber evidence="8">5.3.3.12</ecNumber>
    </recommendedName>
    <alternativeName>
        <fullName evidence="10">L-dopachrome tautomerase</fullName>
    </alternativeName>
    <alternativeName>
        <fullName evidence="11">Phenylpyruvate tautomerase</fullName>
    </alternativeName>
</protein>
<evidence type="ECO:0000256" key="2">
    <source>
        <dbReference type="ARBA" id="ARBA00005851"/>
    </source>
</evidence>
<evidence type="ECO:0000313" key="13">
    <source>
        <dbReference type="EMBL" id="RNA00674.1"/>
    </source>
</evidence>
<keyword evidence="4" id="KW-0964">Secreted</keyword>
<evidence type="ECO:0000256" key="4">
    <source>
        <dbReference type="ARBA" id="ARBA00022525"/>
    </source>
</evidence>
<accession>A0A3M7PNW9</accession>
<dbReference type="EMBL" id="REGN01009651">
    <property type="protein sequence ID" value="RNA00674.1"/>
    <property type="molecule type" value="Genomic_DNA"/>
</dbReference>
<dbReference type="InterPro" id="IPR014347">
    <property type="entry name" value="Tautomerase/MIF_sf"/>
</dbReference>
<comment type="catalytic activity">
    <reaction evidence="6">
        <text>3-phenylpyruvate = enol-phenylpyruvate</text>
        <dbReference type="Rhea" id="RHEA:17097"/>
        <dbReference type="ChEBI" id="CHEBI:16815"/>
        <dbReference type="ChEBI" id="CHEBI:18005"/>
        <dbReference type="EC" id="5.3.2.1"/>
    </reaction>
</comment>
<evidence type="ECO:0000256" key="5">
    <source>
        <dbReference type="ARBA" id="ARBA00023235"/>
    </source>
</evidence>
<evidence type="ECO:0000256" key="8">
    <source>
        <dbReference type="ARBA" id="ARBA00038932"/>
    </source>
</evidence>
<dbReference type="PANTHER" id="PTHR11954:SF6">
    <property type="entry name" value="MACROPHAGE MIGRATION INHIBITORY FACTOR"/>
    <property type="match status" value="1"/>
</dbReference>
<dbReference type="Proteomes" id="UP000276133">
    <property type="component" value="Unassembled WGS sequence"/>
</dbReference>
<dbReference type="GO" id="GO:0005615">
    <property type="term" value="C:extracellular space"/>
    <property type="evidence" value="ECO:0007669"/>
    <property type="project" value="UniProtKB-KW"/>
</dbReference>
<dbReference type="GO" id="GO:0004167">
    <property type="term" value="F:dopachrome isomerase activity"/>
    <property type="evidence" value="ECO:0007669"/>
    <property type="project" value="UniProtKB-EC"/>
</dbReference>
<comment type="caution">
    <text evidence="13">The sequence shown here is derived from an EMBL/GenBank/DDBJ whole genome shotgun (WGS) entry which is preliminary data.</text>
</comment>
<keyword evidence="14" id="KW-1185">Reference proteome</keyword>
<evidence type="ECO:0000313" key="14">
    <source>
        <dbReference type="Proteomes" id="UP000276133"/>
    </source>
</evidence>
<comment type="subcellular location">
    <subcellularLocation>
        <location evidence="1">Secreted</location>
    </subcellularLocation>
</comment>
<dbReference type="GO" id="GO:0005125">
    <property type="term" value="F:cytokine activity"/>
    <property type="evidence" value="ECO:0007669"/>
    <property type="project" value="UniProtKB-KW"/>
</dbReference>